<keyword evidence="2" id="KW-1185">Reference proteome</keyword>
<gene>
    <name evidence="1" type="ORF">FKW44_003560</name>
</gene>
<organism evidence="1 2">
    <name type="scientific">Caligus rogercresseyi</name>
    <name type="common">Sea louse</name>
    <dbReference type="NCBI Taxonomy" id="217165"/>
    <lineage>
        <taxon>Eukaryota</taxon>
        <taxon>Metazoa</taxon>
        <taxon>Ecdysozoa</taxon>
        <taxon>Arthropoda</taxon>
        <taxon>Crustacea</taxon>
        <taxon>Multicrustacea</taxon>
        <taxon>Hexanauplia</taxon>
        <taxon>Copepoda</taxon>
        <taxon>Siphonostomatoida</taxon>
        <taxon>Caligidae</taxon>
        <taxon>Caligus</taxon>
    </lineage>
</organism>
<reference evidence="2" key="1">
    <citation type="submission" date="2021-01" db="EMBL/GenBank/DDBJ databases">
        <title>Caligus Genome Assembly.</title>
        <authorList>
            <person name="Gallardo-Escarate C."/>
        </authorList>
    </citation>
    <scope>NUCLEOTIDE SEQUENCE [LARGE SCALE GENOMIC DNA]</scope>
</reference>
<dbReference type="EMBL" id="CP045891">
    <property type="protein sequence ID" value="QQP58293.1"/>
    <property type="molecule type" value="Genomic_DNA"/>
</dbReference>
<evidence type="ECO:0000313" key="2">
    <source>
        <dbReference type="Proteomes" id="UP000595437"/>
    </source>
</evidence>
<dbReference type="AlphaFoldDB" id="A0A7T8QX68"/>
<name>A0A7T8QX68_CALRO</name>
<sequence>MEIKKDLEANFDSCSKAILFDKFKECLQGKAFSIANQAASYGLAMEELDKTFEDSFKLAKPTLMKLSLGCPFKNFKSLQKPLCIKSIKS</sequence>
<accession>A0A7T8QX68</accession>
<dbReference type="Proteomes" id="UP000595437">
    <property type="component" value="Chromosome 2"/>
</dbReference>
<protein>
    <submittedName>
        <fullName evidence="1">Uncharacterized protein</fullName>
    </submittedName>
</protein>
<evidence type="ECO:0000313" key="1">
    <source>
        <dbReference type="EMBL" id="QQP58293.1"/>
    </source>
</evidence>
<proteinExistence type="predicted"/>